<dbReference type="GO" id="GO:0006629">
    <property type="term" value="P:lipid metabolic process"/>
    <property type="evidence" value="ECO:0007669"/>
    <property type="project" value="InterPro"/>
</dbReference>
<dbReference type="EMBL" id="QKWP01000669">
    <property type="protein sequence ID" value="RIB16528.1"/>
    <property type="molecule type" value="Genomic_DNA"/>
</dbReference>
<dbReference type="PROSITE" id="PS50007">
    <property type="entry name" value="PIPLC_X_DOMAIN"/>
    <property type="match status" value="1"/>
</dbReference>
<keyword evidence="1" id="KW-0732">Signal</keyword>
<dbReference type="PANTHER" id="PTHR13593">
    <property type="match status" value="1"/>
</dbReference>
<dbReference type="OrthoDB" id="7984201at2759"/>
<dbReference type="InterPro" id="IPR051057">
    <property type="entry name" value="PI-PLC_domain"/>
</dbReference>
<accession>A0A397V4I1</accession>
<comment type="caution">
    <text evidence="2">The sequence shown here is derived from an EMBL/GenBank/DDBJ whole genome shotgun (WGS) entry which is preliminary data.</text>
</comment>
<evidence type="ECO:0000313" key="3">
    <source>
        <dbReference type="Proteomes" id="UP000266673"/>
    </source>
</evidence>
<dbReference type="InterPro" id="IPR017946">
    <property type="entry name" value="PLC-like_Pdiesterase_TIM-brl"/>
</dbReference>
<dbReference type="PANTHER" id="PTHR13593:SF140">
    <property type="entry name" value="PLC-LIKE PHOSPHODIESTERASE"/>
    <property type="match status" value="1"/>
</dbReference>
<name>A0A397V4I1_9GLOM</name>
<feature type="chain" id="PRO_5017315031" evidence="1">
    <location>
        <begin position="20"/>
        <end position="120"/>
    </location>
</feature>
<evidence type="ECO:0000256" key="1">
    <source>
        <dbReference type="SAM" id="SignalP"/>
    </source>
</evidence>
<gene>
    <name evidence="2" type="ORF">C2G38_1503439</name>
</gene>
<organism evidence="2 3">
    <name type="scientific">Gigaspora rosea</name>
    <dbReference type="NCBI Taxonomy" id="44941"/>
    <lineage>
        <taxon>Eukaryota</taxon>
        <taxon>Fungi</taxon>
        <taxon>Fungi incertae sedis</taxon>
        <taxon>Mucoromycota</taxon>
        <taxon>Glomeromycotina</taxon>
        <taxon>Glomeromycetes</taxon>
        <taxon>Diversisporales</taxon>
        <taxon>Gigasporaceae</taxon>
        <taxon>Gigaspora</taxon>
    </lineage>
</organism>
<dbReference type="STRING" id="44941.A0A397V4I1"/>
<sequence>MLLYTFLVFAIISITLVKSQNVPTVCNGHAEFCNIPYSQISFVATHNSYAYGKNIAANQNFDIPTQLKDGIRVFLLDGHNSPSNKSSDIELCHQFCQLLDSGTATNTLKNITMFPQQNPK</sequence>
<evidence type="ECO:0000313" key="2">
    <source>
        <dbReference type="EMBL" id="RIB16528.1"/>
    </source>
</evidence>
<proteinExistence type="predicted"/>
<feature type="signal peptide" evidence="1">
    <location>
        <begin position="1"/>
        <end position="19"/>
    </location>
</feature>
<keyword evidence="3" id="KW-1185">Reference proteome</keyword>
<dbReference type="Pfam" id="PF26146">
    <property type="entry name" value="PI-PLC_X"/>
    <property type="match status" value="1"/>
</dbReference>
<dbReference type="Proteomes" id="UP000266673">
    <property type="component" value="Unassembled WGS sequence"/>
</dbReference>
<reference evidence="2 3" key="1">
    <citation type="submission" date="2018-06" db="EMBL/GenBank/DDBJ databases">
        <title>Comparative genomics reveals the genomic features of Rhizophagus irregularis, R. cerebriforme, R. diaphanum and Gigaspora rosea, and their symbiotic lifestyle signature.</title>
        <authorList>
            <person name="Morin E."/>
            <person name="San Clemente H."/>
            <person name="Chen E.C.H."/>
            <person name="De La Providencia I."/>
            <person name="Hainaut M."/>
            <person name="Kuo A."/>
            <person name="Kohler A."/>
            <person name="Murat C."/>
            <person name="Tang N."/>
            <person name="Roy S."/>
            <person name="Loubradou J."/>
            <person name="Henrissat B."/>
            <person name="Grigoriev I.V."/>
            <person name="Corradi N."/>
            <person name="Roux C."/>
            <person name="Martin F.M."/>
        </authorList>
    </citation>
    <scope>NUCLEOTIDE SEQUENCE [LARGE SCALE GENOMIC DNA]</scope>
    <source>
        <strain evidence="2 3">DAOM 194757</strain>
    </source>
</reference>
<protein>
    <submittedName>
        <fullName evidence="2">PLC-like phosphodiesterase</fullName>
    </submittedName>
</protein>
<dbReference type="GO" id="GO:0008081">
    <property type="term" value="F:phosphoric diester hydrolase activity"/>
    <property type="evidence" value="ECO:0007669"/>
    <property type="project" value="InterPro"/>
</dbReference>
<dbReference type="Gene3D" id="3.20.20.190">
    <property type="entry name" value="Phosphatidylinositol (PI) phosphodiesterase"/>
    <property type="match status" value="1"/>
</dbReference>
<dbReference type="SUPFAM" id="SSF51695">
    <property type="entry name" value="PLC-like phosphodiesterases"/>
    <property type="match status" value="1"/>
</dbReference>
<dbReference type="AlphaFoldDB" id="A0A397V4I1"/>